<evidence type="ECO:0000256" key="5">
    <source>
        <dbReference type="ARBA" id="ARBA00010774"/>
    </source>
</evidence>
<keyword evidence="16" id="KW-0805">Transcription regulation</keyword>
<dbReference type="GO" id="GO:0046872">
    <property type="term" value="F:metal ion binding"/>
    <property type="evidence" value="ECO:0007669"/>
    <property type="project" value="UniProtKB-KW"/>
</dbReference>
<keyword evidence="8" id="KW-0963">Cytoplasm</keyword>
<evidence type="ECO:0000256" key="4">
    <source>
        <dbReference type="ARBA" id="ARBA00004496"/>
    </source>
</evidence>
<feature type="region of interest" description="Disordered" evidence="20">
    <location>
        <begin position="113"/>
        <end position="133"/>
    </location>
</feature>
<organism evidence="22 23">
    <name type="scientific">Eutrema salsugineum</name>
    <name type="common">Saltwater cress</name>
    <name type="synonym">Sisymbrium salsugineum</name>
    <dbReference type="NCBI Taxonomy" id="72664"/>
    <lineage>
        <taxon>Eukaryota</taxon>
        <taxon>Viridiplantae</taxon>
        <taxon>Streptophyta</taxon>
        <taxon>Embryophyta</taxon>
        <taxon>Tracheophyta</taxon>
        <taxon>Spermatophyta</taxon>
        <taxon>Magnoliopsida</taxon>
        <taxon>eudicotyledons</taxon>
        <taxon>Gunneridae</taxon>
        <taxon>Pentapetalae</taxon>
        <taxon>rosids</taxon>
        <taxon>malvids</taxon>
        <taxon>Brassicales</taxon>
        <taxon>Brassicaceae</taxon>
        <taxon>Eutremeae</taxon>
        <taxon>Eutrema</taxon>
    </lineage>
</organism>
<sequence length="558" mass="62591">MLSILGLEIPSEVPILDMELTPNVVVSLPNNTRSTADVPASAPVDGLYLRYKWYRVEGNKNATRCHLHPSEQATLQCNYCAQRQSLIAKSYHCSSKCFKDAWPFHKTAHEESKKSGIQDDVIKNNNNHGATGKETTLREVGHCRTYMPTPEDLDCVLKLEVSVVSAKTGTILGSRIVSTANRVVRYPTPFPRYLIAISGLHDAMRQPGNFTVLSYNILSDTSATSDRFSYCPPWARTWTYRRTNLLMEIFRYGADVVCLQEVQEGHLEDFLAPGLDKFGYDVQYKRRTNEVLSGRASTIDGCATFFKRDRFSFVRKYDIEFNKCAQALVEASVPDNQKALASERLIKDNIGLIVVLEPKFSIQQPAGPSAKHPLICVANTCIDIPEEMKDVMLWQVHTLLKGIARVAVSDKNMPMIMCGDFNMVPGSAAHSLVVMGSIHPQHPDLTVDPFGILQPQSQLVHDLPLVSAYSALSRLPIGPGWDKYRRSIHRDTNEPVFTICTKDFTGCHDYIFYTGNNLRVESLLELMDEMVVRKNTALPSTQWSSSHIAILAQFRCVL</sequence>
<gene>
    <name evidence="22" type="ORF">EUTSA_v10017643mg</name>
</gene>
<comment type="cofactor">
    <cofactor evidence="2">
        <name>Mg(2+)</name>
        <dbReference type="ChEBI" id="CHEBI:18420"/>
    </cofactor>
</comment>
<dbReference type="Proteomes" id="UP000030689">
    <property type="component" value="Unassembled WGS sequence"/>
</dbReference>
<evidence type="ECO:0000256" key="9">
    <source>
        <dbReference type="ARBA" id="ARBA00022722"/>
    </source>
</evidence>
<evidence type="ECO:0000256" key="16">
    <source>
        <dbReference type="ARBA" id="ARBA00023015"/>
    </source>
</evidence>
<dbReference type="STRING" id="72664.V4M9D4"/>
<evidence type="ECO:0000256" key="15">
    <source>
        <dbReference type="ARBA" id="ARBA00022884"/>
    </source>
</evidence>
<keyword evidence="11" id="KW-0677">Repeat</keyword>
<keyword evidence="17" id="KW-0804">Transcription</keyword>
<dbReference type="AlphaFoldDB" id="V4M9D4"/>
<evidence type="ECO:0000256" key="10">
    <source>
        <dbReference type="ARBA" id="ARBA00022723"/>
    </source>
</evidence>
<dbReference type="GO" id="GO:0005634">
    <property type="term" value="C:nucleus"/>
    <property type="evidence" value="ECO:0007669"/>
    <property type="project" value="UniProtKB-SubCell"/>
</dbReference>
<dbReference type="InterPro" id="IPR036691">
    <property type="entry name" value="Endo/exonu/phosph_ase_sf"/>
</dbReference>
<evidence type="ECO:0000256" key="18">
    <source>
        <dbReference type="ARBA" id="ARBA00023242"/>
    </source>
</evidence>
<protein>
    <recommendedName>
        <fullName evidence="7">poly(A)-specific ribonuclease</fullName>
        <ecNumber evidence="7">3.1.13.4</ecNumber>
    </recommendedName>
</protein>
<proteinExistence type="inferred from homology"/>
<evidence type="ECO:0000256" key="17">
    <source>
        <dbReference type="ARBA" id="ARBA00023163"/>
    </source>
</evidence>
<feature type="domain" description="Endonuclease/exonuclease/phosphatase" evidence="21">
    <location>
        <begin position="213"/>
        <end position="545"/>
    </location>
</feature>
<keyword evidence="9" id="KW-0540">Nuclease</keyword>
<evidence type="ECO:0000256" key="19">
    <source>
        <dbReference type="ARBA" id="ARBA00054840"/>
    </source>
</evidence>
<dbReference type="Gramene" id="ESQ52964">
    <property type="protein sequence ID" value="ESQ52964"/>
    <property type="gene ID" value="EUTSA_v10017643mg"/>
</dbReference>
<dbReference type="eggNOG" id="KOG0620">
    <property type="taxonomic scope" value="Eukaryota"/>
</dbReference>
<evidence type="ECO:0000256" key="6">
    <source>
        <dbReference type="ARBA" id="ARBA00011757"/>
    </source>
</evidence>
<dbReference type="PANTHER" id="PTHR12121:SF78">
    <property type="entry name" value="CARBON CATABOLITE REPRESSOR PROTEIN 4 HOMOLOG 2"/>
    <property type="match status" value="1"/>
</dbReference>
<evidence type="ECO:0000256" key="3">
    <source>
        <dbReference type="ARBA" id="ARBA00004123"/>
    </source>
</evidence>
<dbReference type="EMBL" id="KI517385">
    <property type="protein sequence ID" value="ESQ52964.1"/>
    <property type="molecule type" value="Genomic_DNA"/>
</dbReference>
<evidence type="ECO:0000313" key="22">
    <source>
        <dbReference type="EMBL" id="ESQ52964.1"/>
    </source>
</evidence>
<evidence type="ECO:0000256" key="11">
    <source>
        <dbReference type="ARBA" id="ARBA00022737"/>
    </source>
</evidence>
<comment type="subunit">
    <text evidence="6">Component of the CCR4-NOT complex, at least composed of CRR4 and CAF1 proteins.</text>
</comment>
<reference evidence="22 23" key="1">
    <citation type="journal article" date="2013" name="Front. Plant Sci.">
        <title>The Reference Genome of the Halophytic Plant Eutrema salsugineum.</title>
        <authorList>
            <person name="Yang R."/>
            <person name="Jarvis D.E."/>
            <person name="Chen H."/>
            <person name="Beilstein M.A."/>
            <person name="Grimwood J."/>
            <person name="Jenkins J."/>
            <person name="Shu S."/>
            <person name="Prochnik S."/>
            <person name="Xin M."/>
            <person name="Ma C."/>
            <person name="Schmutz J."/>
            <person name="Wing R.A."/>
            <person name="Mitchell-Olds T."/>
            <person name="Schumaker K.S."/>
            <person name="Wang X."/>
        </authorList>
    </citation>
    <scope>NUCLEOTIDE SEQUENCE [LARGE SCALE GENOMIC DNA]</scope>
</reference>
<keyword evidence="13" id="KW-0269">Exonuclease</keyword>
<evidence type="ECO:0000256" key="2">
    <source>
        <dbReference type="ARBA" id="ARBA00001946"/>
    </source>
</evidence>
<keyword evidence="23" id="KW-1185">Reference proteome</keyword>
<dbReference type="GO" id="GO:0003723">
    <property type="term" value="F:RNA binding"/>
    <property type="evidence" value="ECO:0007669"/>
    <property type="project" value="UniProtKB-KW"/>
</dbReference>
<evidence type="ECO:0000256" key="8">
    <source>
        <dbReference type="ARBA" id="ARBA00022490"/>
    </source>
</evidence>
<dbReference type="GO" id="GO:0005737">
    <property type="term" value="C:cytoplasm"/>
    <property type="evidence" value="ECO:0007669"/>
    <property type="project" value="UniProtKB-SubCell"/>
</dbReference>
<dbReference type="InterPro" id="IPR005135">
    <property type="entry name" value="Endo/exonuclease/phosphatase"/>
</dbReference>
<dbReference type="SUPFAM" id="SSF56219">
    <property type="entry name" value="DNase I-like"/>
    <property type="match status" value="1"/>
</dbReference>
<evidence type="ECO:0000256" key="14">
    <source>
        <dbReference type="ARBA" id="ARBA00022842"/>
    </source>
</evidence>
<dbReference type="OrthoDB" id="428734at2759"/>
<dbReference type="InterPro" id="IPR050410">
    <property type="entry name" value="CCR4/nocturin_mRNA_transcr"/>
</dbReference>
<dbReference type="Gene3D" id="3.60.10.10">
    <property type="entry name" value="Endonuclease/exonuclease/phosphatase"/>
    <property type="match status" value="1"/>
</dbReference>
<comment type="similarity">
    <text evidence="5">Belongs to the CCR4/nocturin family.</text>
</comment>
<evidence type="ECO:0000259" key="21">
    <source>
        <dbReference type="Pfam" id="PF03372"/>
    </source>
</evidence>
<dbReference type="GO" id="GO:0004535">
    <property type="term" value="F:poly(A)-specific ribonuclease activity"/>
    <property type="evidence" value="ECO:0007669"/>
    <property type="project" value="UniProtKB-EC"/>
</dbReference>
<evidence type="ECO:0000256" key="12">
    <source>
        <dbReference type="ARBA" id="ARBA00022801"/>
    </source>
</evidence>
<comment type="catalytic activity">
    <reaction evidence="1">
        <text>Exonucleolytic cleavage of poly(A) to 5'-AMP.</text>
        <dbReference type="EC" id="3.1.13.4"/>
    </reaction>
</comment>
<evidence type="ECO:0000256" key="13">
    <source>
        <dbReference type="ARBA" id="ARBA00022839"/>
    </source>
</evidence>
<evidence type="ECO:0000256" key="20">
    <source>
        <dbReference type="SAM" id="MobiDB-lite"/>
    </source>
</evidence>
<evidence type="ECO:0000313" key="23">
    <source>
        <dbReference type="Proteomes" id="UP000030689"/>
    </source>
</evidence>
<dbReference type="EC" id="3.1.13.4" evidence="7"/>
<accession>V4M9D4</accession>
<evidence type="ECO:0000256" key="1">
    <source>
        <dbReference type="ARBA" id="ARBA00001663"/>
    </source>
</evidence>
<dbReference type="PANTHER" id="PTHR12121">
    <property type="entry name" value="CARBON CATABOLITE REPRESSOR PROTEIN 4"/>
    <property type="match status" value="1"/>
</dbReference>
<keyword evidence="15" id="KW-0694">RNA-binding</keyword>
<comment type="function">
    <text evidence="19">Acts as a catalytic component of the CCR4-NOT core complex, which in the nucleus seems to be a general transcription factor, and in the cytoplasm the major mRNA deadenylase involved in mRNA turnover.</text>
</comment>
<evidence type="ECO:0000256" key="7">
    <source>
        <dbReference type="ARBA" id="ARBA00012161"/>
    </source>
</evidence>
<dbReference type="Pfam" id="PF03372">
    <property type="entry name" value="Exo_endo_phos"/>
    <property type="match status" value="1"/>
</dbReference>
<keyword evidence="14" id="KW-0460">Magnesium</keyword>
<keyword evidence="18" id="KW-0539">Nucleus</keyword>
<keyword evidence="10" id="KW-0479">Metal-binding</keyword>
<dbReference type="FunFam" id="3.60.10.10:FF:000016">
    <property type="entry name" value="Carbon catabolite repressor protein 4 1"/>
    <property type="match status" value="1"/>
</dbReference>
<comment type="subcellular location">
    <subcellularLocation>
        <location evidence="4">Cytoplasm</location>
    </subcellularLocation>
    <subcellularLocation>
        <location evidence="3">Nucleus</location>
    </subcellularLocation>
</comment>
<dbReference type="KEGG" id="eus:EUTSA_v10017643mg"/>
<keyword evidence="12" id="KW-0378">Hydrolase</keyword>
<feature type="compositionally biased region" description="Basic and acidic residues" evidence="20">
    <location>
        <begin position="113"/>
        <end position="122"/>
    </location>
</feature>
<name>V4M9D4_EUTSA</name>